<reference evidence="1" key="1">
    <citation type="submission" date="2023-02" db="EMBL/GenBank/DDBJ databases">
        <title>Genome sequence of Hyphococcus flavus.</title>
        <authorList>
            <person name="Rong J.-C."/>
            <person name="Zhao Q."/>
            <person name="Yi M."/>
            <person name="Wu J.-Y."/>
        </authorList>
    </citation>
    <scope>NUCLEOTIDE SEQUENCE</scope>
    <source>
        <strain evidence="1">MCCC 1K03223</strain>
    </source>
</reference>
<gene>
    <name evidence="1" type="ORF">PUV54_16210</name>
</gene>
<keyword evidence="2" id="KW-1185">Reference proteome</keyword>
<dbReference type="RefSeq" id="WP_274493384.1">
    <property type="nucleotide sequence ID" value="NZ_CP118166.1"/>
</dbReference>
<evidence type="ECO:0000313" key="1">
    <source>
        <dbReference type="EMBL" id="WDI31496.1"/>
    </source>
</evidence>
<sequence length="137" mass="13924">MGMSAWGFFITPVLIAADPTIDDATREEQLASHMMSAPAELQTDIFGDLASLDETAMASASGGSQTAIDIANLGANVGENTGTVEGVTTNNSTNGQIANNMISDNGGITTVFNNTGNGVVMQSVVNVNIFLGAAGPQ</sequence>
<dbReference type="AlphaFoldDB" id="A0AAF0CEL6"/>
<protein>
    <submittedName>
        <fullName evidence="1">Uncharacterized protein</fullName>
    </submittedName>
</protein>
<name>A0AAF0CEL6_9PROT</name>
<dbReference type="Proteomes" id="UP001214043">
    <property type="component" value="Chromosome"/>
</dbReference>
<accession>A0AAF0CEL6</accession>
<proteinExistence type="predicted"/>
<evidence type="ECO:0000313" key="2">
    <source>
        <dbReference type="Proteomes" id="UP001214043"/>
    </source>
</evidence>
<dbReference type="KEGG" id="hfl:PUV54_16210"/>
<dbReference type="EMBL" id="CP118166">
    <property type="protein sequence ID" value="WDI31496.1"/>
    <property type="molecule type" value="Genomic_DNA"/>
</dbReference>
<organism evidence="1 2">
    <name type="scientific">Hyphococcus flavus</name>
    <dbReference type="NCBI Taxonomy" id="1866326"/>
    <lineage>
        <taxon>Bacteria</taxon>
        <taxon>Pseudomonadati</taxon>
        <taxon>Pseudomonadota</taxon>
        <taxon>Alphaproteobacteria</taxon>
        <taxon>Parvularculales</taxon>
        <taxon>Parvularculaceae</taxon>
        <taxon>Hyphococcus</taxon>
    </lineage>
</organism>